<evidence type="ECO:0000313" key="2">
    <source>
        <dbReference type="Proteomes" id="UP000027195"/>
    </source>
</evidence>
<dbReference type="HOGENOM" id="CLU_604184_0_0_1"/>
<protein>
    <recommendedName>
        <fullName evidence="3">Cleavage/polyadenylation specificity factor A subunit N-terminal domain-containing protein</fullName>
    </recommendedName>
</protein>
<keyword evidence="2" id="KW-1185">Reference proteome</keyword>
<reference evidence="2" key="1">
    <citation type="journal article" date="2014" name="Proc. Natl. Acad. Sci. U.S.A.">
        <title>Extensive sampling of basidiomycete genomes demonstrates inadequacy of the white-rot/brown-rot paradigm for wood decay fungi.</title>
        <authorList>
            <person name="Riley R."/>
            <person name="Salamov A.A."/>
            <person name="Brown D.W."/>
            <person name="Nagy L.G."/>
            <person name="Floudas D."/>
            <person name="Held B.W."/>
            <person name="Levasseur A."/>
            <person name="Lombard V."/>
            <person name="Morin E."/>
            <person name="Otillar R."/>
            <person name="Lindquist E.A."/>
            <person name="Sun H."/>
            <person name="LaButti K.M."/>
            <person name="Schmutz J."/>
            <person name="Jabbour D."/>
            <person name="Luo H."/>
            <person name="Baker S.E."/>
            <person name="Pisabarro A.G."/>
            <person name="Walton J.D."/>
            <person name="Blanchette R.A."/>
            <person name="Henrissat B."/>
            <person name="Martin F."/>
            <person name="Cullen D."/>
            <person name="Hibbett D.S."/>
            <person name="Grigoriev I.V."/>
        </authorList>
    </citation>
    <scope>NUCLEOTIDE SEQUENCE [LARGE SCALE GENOMIC DNA]</scope>
    <source>
        <strain evidence="2">FD-172 SS1</strain>
    </source>
</reference>
<evidence type="ECO:0008006" key="3">
    <source>
        <dbReference type="Google" id="ProtNLM"/>
    </source>
</evidence>
<dbReference type="OrthoDB" id="3252873at2759"/>
<evidence type="ECO:0000313" key="1">
    <source>
        <dbReference type="EMBL" id="KDQ12129.1"/>
    </source>
</evidence>
<accession>A0A067M974</accession>
<dbReference type="InParanoid" id="A0A067M974"/>
<dbReference type="EMBL" id="KL198052">
    <property type="protein sequence ID" value="KDQ12129.1"/>
    <property type="molecule type" value="Genomic_DNA"/>
</dbReference>
<sequence length="432" mass="47099">MAPSFSSMTYRHELTQQTETRLTKGTFGSLITGYACPYIVTCDSFGQASNVWVIQPGEGESLRLLTSLQPPIPASVTRIWAVYLSSSNVLVVGFNDPKREIGIMRPYKLDTGEALRSLELPGVFMAVHPSFRLVSGDTIAADVASGDRRVPRVVVSTIVDEGLVEVNRFKTDLSTEAPSLENLTALHLNGEGALLTSSTSIPSKILDLTLHGPSSTARISLSPSFESDSLEPTAVVTLSSTSIALAIVEGESEYDYDSRLNKSTIHRISHTPLSSEWAAPVTYKVDELTHHPSLGMLVALGRHHGGEDVGWRNALTFIDEQSGKVIKTEYFRNPTQSTVAAIRCTSTDDFVAVYTTGRIYTSPLKSILDEGLPAGSDGRLLVEQTPPMRPEPYNASARKAGDQWQWVDHAFVGPKTVVLFATRGPDFFALRW</sequence>
<dbReference type="AlphaFoldDB" id="A0A067M974"/>
<proteinExistence type="predicted"/>
<organism evidence="1 2">
    <name type="scientific">Botryobasidium botryosum (strain FD-172 SS1)</name>
    <dbReference type="NCBI Taxonomy" id="930990"/>
    <lineage>
        <taxon>Eukaryota</taxon>
        <taxon>Fungi</taxon>
        <taxon>Dikarya</taxon>
        <taxon>Basidiomycota</taxon>
        <taxon>Agaricomycotina</taxon>
        <taxon>Agaricomycetes</taxon>
        <taxon>Cantharellales</taxon>
        <taxon>Botryobasidiaceae</taxon>
        <taxon>Botryobasidium</taxon>
    </lineage>
</organism>
<gene>
    <name evidence="1" type="ORF">BOTBODRAFT_34747</name>
</gene>
<dbReference type="Proteomes" id="UP000027195">
    <property type="component" value="Unassembled WGS sequence"/>
</dbReference>
<name>A0A067M974_BOTB1</name>